<keyword evidence="3" id="KW-0732">Signal</keyword>
<dbReference type="EC" id="1.8.3.2" evidence="8"/>
<evidence type="ECO:0000256" key="1">
    <source>
        <dbReference type="ARBA" id="ARBA00001974"/>
    </source>
</evidence>
<dbReference type="InterPro" id="IPR042568">
    <property type="entry name" value="QSOX_FAD-bd_sf"/>
</dbReference>
<dbReference type="CDD" id="cd02992">
    <property type="entry name" value="PDI_a_QSOX"/>
    <property type="match status" value="1"/>
</dbReference>
<feature type="domain" description="Thioredoxin" evidence="10">
    <location>
        <begin position="10"/>
        <end position="151"/>
    </location>
</feature>
<evidence type="ECO:0000256" key="2">
    <source>
        <dbReference type="ARBA" id="ARBA00022630"/>
    </source>
</evidence>
<dbReference type="SUPFAM" id="SSF52833">
    <property type="entry name" value="Thioredoxin-like"/>
    <property type="match status" value="1"/>
</dbReference>
<evidence type="ECO:0000256" key="4">
    <source>
        <dbReference type="ARBA" id="ARBA00022827"/>
    </source>
</evidence>
<dbReference type="PANTHER" id="PTHR22897:SF20">
    <property type="entry name" value="SULFHYDRYL OXIDASE"/>
    <property type="match status" value="1"/>
</dbReference>
<dbReference type="GO" id="GO:0016971">
    <property type="term" value="F:flavin-dependent sulfhydryl oxidase activity"/>
    <property type="evidence" value="ECO:0007669"/>
    <property type="project" value="InterPro"/>
</dbReference>
<protein>
    <recommendedName>
        <fullName evidence="8">Sulfhydryl oxidase</fullName>
        <ecNumber evidence="8">1.8.3.2</ecNumber>
    </recommendedName>
</protein>
<evidence type="ECO:0000256" key="7">
    <source>
        <dbReference type="ARBA" id="ARBA00023180"/>
    </source>
</evidence>
<keyword evidence="12" id="KW-1185">Reference proteome</keyword>
<dbReference type="GO" id="GO:0003756">
    <property type="term" value="F:protein disulfide isomerase activity"/>
    <property type="evidence" value="ECO:0007669"/>
    <property type="project" value="TreeGrafter"/>
</dbReference>
<evidence type="ECO:0000259" key="9">
    <source>
        <dbReference type="PROSITE" id="PS51324"/>
    </source>
</evidence>
<accession>A0AAN8F3Z0</accession>
<keyword evidence="5 8" id="KW-0560">Oxidoreductase</keyword>
<dbReference type="Pfam" id="PF04777">
    <property type="entry name" value="Evr1_Alr"/>
    <property type="match status" value="1"/>
</dbReference>
<dbReference type="Gene3D" id="3.40.30.10">
    <property type="entry name" value="Glutaredoxin"/>
    <property type="match status" value="2"/>
</dbReference>
<dbReference type="Pfam" id="PF00085">
    <property type="entry name" value="Thioredoxin"/>
    <property type="match status" value="1"/>
</dbReference>
<comment type="cofactor">
    <cofactor evidence="1 8">
        <name>FAD</name>
        <dbReference type="ChEBI" id="CHEBI:57692"/>
    </cofactor>
</comment>
<reference evidence="11 12" key="1">
    <citation type="submission" date="2019-10" db="EMBL/GenBank/DDBJ databases">
        <title>Assembly and Annotation for the nematode Trichostrongylus colubriformis.</title>
        <authorList>
            <person name="Martin J."/>
        </authorList>
    </citation>
    <scope>NUCLEOTIDE SEQUENCE [LARGE SCALE GENOMIC DNA]</scope>
    <source>
        <strain evidence="11">G859</strain>
        <tissue evidence="11">Whole worm</tissue>
    </source>
</reference>
<dbReference type="PROSITE" id="PS51324">
    <property type="entry name" value="ERV_ALR"/>
    <property type="match status" value="1"/>
</dbReference>
<organism evidence="11 12">
    <name type="scientific">Trichostrongylus colubriformis</name>
    <name type="common">Black scour worm</name>
    <dbReference type="NCBI Taxonomy" id="6319"/>
    <lineage>
        <taxon>Eukaryota</taxon>
        <taxon>Metazoa</taxon>
        <taxon>Ecdysozoa</taxon>
        <taxon>Nematoda</taxon>
        <taxon>Chromadorea</taxon>
        <taxon>Rhabditida</taxon>
        <taxon>Rhabditina</taxon>
        <taxon>Rhabditomorpha</taxon>
        <taxon>Strongyloidea</taxon>
        <taxon>Trichostrongylidae</taxon>
        <taxon>Trichostrongylus</taxon>
    </lineage>
</organism>
<dbReference type="InterPro" id="IPR036774">
    <property type="entry name" value="ERV/ALR_sulphydryl_oxid_sf"/>
</dbReference>
<keyword evidence="2 8" id="KW-0285">Flavoprotein</keyword>
<dbReference type="SUPFAM" id="SSF69000">
    <property type="entry name" value="FAD-dependent thiol oxidase"/>
    <property type="match status" value="1"/>
</dbReference>
<comment type="caution">
    <text evidence="11">The sequence shown here is derived from an EMBL/GenBank/DDBJ whole genome shotgun (WGS) entry which is preliminary data.</text>
</comment>
<name>A0AAN8F3Z0_TRICO</name>
<keyword evidence="6" id="KW-1015">Disulfide bond</keyword>
<dbReference type="InterPro" id="IPR017905">
    <property type="entry name" value="ERV/ALR_sulphydryl_oxidase"/>
</dbReference>
<comment type="catalytic activity">
    <reaction evidence="8">
        <text>2 R'C(R)SH + O2 = R'C(R)S-S(R)CR' + H2O2</text>
        <dbReference type="Rhea" id="RHEA:17357"/>
        <dbReference type="ChEBI" id="CHEBI:15379"/>
        <dbReference type="ChEBI" id="CHEBI:16240"/>
        <dbReference type="ChEBI" id="CHEBI:16520"/>
        <dbReference type="ChEBI" id="CHEBI:17412"/>
        <dbReference type="EC" id="1.8.3.2"/>
    </reaction>
</comment>
<dbReference type="GO" id="GO:0006457">
    <property type="term" value="P:protein folding"/>
    <property type="evidence" value="ECO:0007669"/>
    <property type="project" value="TreeGrafter"/>
</dbReference>
<evidence type="ECO:0000313" key="11">
    <source>
        <dbReference type="EMBL" id="KAK5972906.1"/>
    </source>
</evidence>
<dbReference type="PANTHER" id="PTHR22897">
    <property type="entry name" value="QUIESCIN Q6-RELATED SULFHYDRYL OXIDASE"/>
    <property type="match status" value="1"/>
</dbReference>
<dbReference type="GO" id="GO:0000139">
    <property type="term" value="C:Golgi membrane"/>
    <property type="evidence" value="ECO:0007669"/>
    <property type="project" value="TreeGrafter"/>
</dbReference>
<dbReference type="Gene3D" id="1.20.120.1960">
    <property type="entry name" value="QSOX sulfhydryl oxidase domain"/>
    <property type="match status" value="1"/>
</dbReference>
<dbReference type="GO" id="GO:0005615">
    <property type="term" value="C:extracellular space"/>
    <property type="evidence" value="ECO:0007669"/>
    <property type="project" value="TreeGrafter"/>
</dbReference>
<evidence type="ECO:0000256" key="3">
    <source>
        <dbReference type="ARBA" id="ARBA00022729"/>
    </source>
</evidence>
<keyword evidence="4 8" id="KW-0274">FAD</keyword>
<dbReference type="InterPro" id="IPR017937">
    <property type="entry name" value="Thioredoxin_CS"/>
</dbReference>
<evidence type="ECO:0000256" key="6">
    <source>
        <dbReference type="ARBA" id="ARBA00023157"/>
    </source>
</evidence>
<evidence type="ECO:0000256" key="5">
    <source>
        <dbReference type="ARBA" id="ARBA00023002"/>
    </source>
</evidence>
<dbReference type="Gene3D" id="1.20.120.310">
    <property type="entry name" value="ERV/ALR sulfhydryl oxidase domain"/>
    <property type="match status" value="1"/>
</dbReference>
<dbReference type="PROSITE" id="PS00194">
    <property type="entry name" value="THIOREDOXIN_1"/>
    <property type="match status" value="1"/>
</dbReference>
<dbReference type="AlphaFoldDB" id="A0AAN8F3Z0"/>
<feature type="domain" description="ERV/ALR sulfhydryl oxidase" evidence="9">
    <location>
        <begin position="430"/>
        <end position="538"/>
    </location>
</feature>
<dbReference type="FunFam" id="1.20.120.310:FF:000005">
    <property type="entry name" value="Sulfhydryl oxidase"/>
    <property type="match status" value="1"/>
</dbReference>
<proteinExistence type="predicted"/>
<dbReference type="InterPro" id="IPR013766">
    <property type="entry name" value="Thioredoxin_domain"/>
</dbReference>
<sequence>MLLALFALVHAASAALSSFNYVPMGNNPTLYTPGFEPIMHLDQHTFADTVFGQDHAFLVEFYADWCGHCRAFVPYFRQFANLVREWNSVVTVAVINCADSFNAQICRDNGITFYPMIKYFPRTARAPSQSRMIEAQHSAEGLREALMRMVANEYSMARYPDWPNLSHIYVDGTTTYGQLWEGVPESADYLAIIFEEYDGIGVQFILDLSSRSRMLGARRALSNSLLVGMLRIVEFPTVALFRRDHQQALYMMRFSNSTYADLDRIILRDAHLPPGFAVAPTTAPPMTTTPPPIIDCGRYPERCREMFYVSETDMLKAMRMALYDEVIRTPGYIQNDNLTGLTDFITLLSNHFPVLSFSNDIRRFKRTTSTILKNSERARLVFIHMREFLESRKSRNAVPVEEYKRQFENVERVYAHPFPVNASWQHCKGTLPTFRGYTCGLWTTFHALTVHTYIDTIKDSNVNALKPLKSIQGWVRGFFGCQHCKNHFMNMTTNILPMTERRVRHPQDMMTYLWRAHNIVNNRLHGDPSEDPQFTKVQFPPPFLCPTCHSGGQFSRRQVRNFLLRYYGSIKPHNRLRNRQLAFF</sequence>
<dbReference type="EMBL" id="WIXE01016149">
    <property type="protein sequence ID" value="KAK5972906.1"/>
    <property type="molecule type" value="Genomic_DNA"/>
</dbReference>
<dbReference type="Proteomes" id="UP001331761">
    <property type="component" value="Unassembled WGS sequence"/>
</dbReference>
<dbReference type="PROSITE" id="PS51352">
    <property type="entry name" value="THIOREDOXIN_2"/>
    <property type="match status" value="1"/>
</dbReference>
<evidence type="ECO:0000313" key="12">
    <source>
        <dbReference type="Proteomes" id="UP001331761"/>
    </source>
</evidence>
<evidence type="ECO:0000256" key="8">
    <source>
        <dbReference type="RuleBase" id="RU371123"/>
    </source>
</evidence>
<dbReference type="InterPro" id="IPR039798">
    <property type="entry name" value="Sulfhydryl_oxidase"/>
</dbReference>
<evidence type="ECO:0000259" key="10">
    <source>
        <dbReference type="PROSITE" id="PS51352"/>
    </source>
</evidence>
<keyword evidence="7" id="KW-0325">Glycoprotein</keyword>
<dbReference type="InterPro" id="IPR036249">
    <property type="entry name" value="Thioredoxin-like_sf"/>
</dbReference>
<gene>
    <name evidence="11" type="ORF">GCK32_002324</name>
</gene>